<dbReference type="AlphaFoldDB" id="A0A0C2X5Y2"/>
<proteinExistence type="predicted"/>
<dbReference type="Proteomes" id="UP000054097">
    <property type="component" value="Unassembled WGS sequence"/>
</dbReference>
<gene>
    <name evidence="2" type="ORF">M408DRAFT_230331</name>
</gene>
<evidence type="ECO:0000256" key="1">
    <source>
        <dbReference type="SAM" id="SignalP"/>
    </source>
</evidence>
<evidence type="ECO:0000313" key="2">
    <source>
        <dbReference type="EMBL" id="KIM24692.1"/>
    </source>
</evidence>
<reference evidence="2 3" key="1">
    <citation type="submission" date="2014-04" db="EMBL/GenBank/DDBJ databases">
        <authorList>
            <consortium name="DOE Joint Genome Institute"/>
            <person name="Kuo A."/>
            <person name="Zuccaro A."/>
            <person name="Kohler A."/>
            <person name="Nagy L.G."/>
            <person name="Floudas D."/>
            <person name="Copeland A."/>
            <person name="Barry K.W."/>
            <person name="Cichocki N."/>
            <person name="Veneault-Fourrey C."/>
            <person name="LaButti K."/>
            <person name="Lindquist E.A."/>
            <person name="Lipzen A."/>
            <person name="Lundell T."/>
            <person name="Morin E."/>
            <person name="Murat C."/>
            <person name="Sun H."/>
            <person name="Tunlid A."/>
            <person name="Henrissat B."/>
            <person name="Grigoriev I.V."/>
            <person name="Hibbett D.S."/>
            <person name="Martin F."/>
            <person name="Nordberg H.P."/>
            <person name="Cantor M.N."/>
            <person name="Hua S.X."/>
        </authorList>
    </citation>
    <scope>NUCLEOTIDE SEQUENCE [LARGE SCALE GENOMIC DNA]</scope>
    <source>
        <strain evidence="2 3">MAFF 305830</strain>
    </source>
</reference>
<protein>
    <submittedName>
        <fullName evidence="2">Uncharacterized protein</fullName>
    </submittedName>
</protein>
<keyword evidence="1" id="KW-0732">Signal</keyword>
<organism evidence="2 3">
    <name type="scientific">Serendipita vermifera MAFF 305830</name>
    <dbReference type="NCBI Taxonomy" id="933852"/>
    <lineage>
        <taxon>Eukaryota</taxon>
        <taxon>Fungi</taxon>
        <taxon>Dikarya</taxon>
        <taxon>Basidiomycota</taxon>
        <taxon>Agaricomycotina</taxon>
        <taxon>Agaricomycetes</taxon>
        <taxon>Sebacinales</taxon>
        <taxon>Serendipitaceae</taxon>
        <taxon>Serendipita</taxon>
    </lineage>
</organism>
<dbReference type="HOGENOM" id="CLU_3088772_0_0_1"/>
<sequence length="52" mass="5895">MRVIVMKSFFLSAGCMGALLDSCERRDPRFVGPCRLLGYCNRLKNDEIGLKN</sequence>
<keyword evidence="3" id="KW-1185">Reference proteome</keyword>
<evidence type="ECO:0000313" key="3">
    <source>
        <dbReference type="Proteomes" id="UP000054097"/>
    </source>
</evidence>
<accession>A0A0C2X5Y2</accession>
<dbReference type="EMBL" id="KN824321">
    <property type="protein sequence ID" value="KIM24692.1"/>
    <property type="molecule type" value="Genomic_DNA"/>
</dbReference>
<feature type="chain" id="PRO_5002158735" evidence="1">
    <location>
        <begin position="18"/>
        <end position="52"/>
    </location>
</feature>
<feature type="signal peptide" evidence="1">
    <location>
        <begin position="1"/>
        <end position="17"/>
    </location>
</feature>
<name>A0A0C2X5Y2_SERVB</name>
<reference evidence="3" key="2">
    <citation type="submission" date="2015-01" db="EMBL/GenBank/DDBJ databases">
        <title>Evolutionary Origins and Diversification of the Mycorrhizal Mutualists.</title>
        <authorList>
            <consortium name="DOE Joint Genome Institute"/>
            <consortium name="Mycorrhizal Genomics Consortium"/>
            <person name="Kohler A."/>
            <person name="Kuo A."/>
            <person name="Nagy L.G."/>
            <person name="Floudas D."/>
            <person name="Copeland A."/>
            <person name="Barry K.W."/>
            <person name="Cichocki N."/>
            <person name="Veneault-Fourrey C."/>
            <person name="LaButti K."/>
            <person name="Lindquist E.A."/>
            <person name="Lipzen A."/>
            <person name="Lundell T."/>
            <person name="Morin E."/>
            <person name="Murat C."/>
            <person name="Riley R."/>
            <person name="Ohm R."/>
            <person name="Sun H."/>
            <person name="Tunlid A."/>
            <person name="Henrissat B."/>
            <person name="Grigoriev I.V."/>
            <person name="Hibbett D.S."/>
            <person name="Martin F."/>
        </authorList>
    </citation>
    <scope>NUCLEOTIDE SEQUENCE [LARGE SCALE GENOMIC DNA]</scope>
    <source>
        <strain evidence="3">MAFF 305830</strain>
    </source>
</reference>